<name>A0A1C1CV98_9EURO</name>
<evidence type="ECO:0000313" key="2">
    <source>
        <dbReference type="Proteomes" id="UP000094526"/>
    </source>
</evidence>
<keyword evidence="2" id="KW-1185">Reference proteome</keyword>
<proteinExistence type="predicted"/>
<dbReference type="Proteomes" id="UP000094526">
    <property type="component" value="Unassembled WGS sequence"/>
</dbReference>
<dbReference type="VEuPathDB" id="FungiDB:CLCR_10860"/>
<dbReference type="OrthoDB" id="412788at2759"/>
<dbReference type="AlphaFoldDB" id="A0A1C1CV98"/>
<dbReference type="STRING" id="86049.A0A1C1CV98"/>
<sequence>MPDVRTTLEYLARLPLYETEKPYLYLPGKDEGLDPNVTKLDNLEYEHHSGILIKDVRQHPELNFDDCGFEFQEYPSRYQQFETAADTDRYRAETEQILKKRFNAERVMVYDIRLRKNDSFNRSEFDVYDPLLIEGPAKGAHNGRPNDSPCVRPWKLTRNSLIADVTFHSAPNIVKRHLPKADWSTYLRPGYRIRILK</sequence>
<protein>
    <submittedName>
        <fullName evidence="1">Uncharacterized protein</fullName>
    </submittedName>
</protein>
<accession>A0A1C1CV98</accession>
<reference evidence="2" key="1">
    <citation type="submission" date="2015-07" db="EMBL/GenBank/DDBJ databases">
        <authorList>
            <person name="Teixeira M.M."/>
            <person name="Souza R.C."/>
            <person name="Almeida L.G."/>
            <person name="Vicente V.A."/>
            <person name="de Hoog S."/>
            <person name="Bocca A.L."/>
            <person name="de Almeida S.R."/>
            <person name="Vasconcelos A.T."/>
            <person name="Felipe M.S."/>
        </authorList>
    </citation>
    <scope>NUCLEOTIDE SEQUENCE [LARGE SCALE GENOMIC DNA]</scope>
    <source>
        <strain evidence="2">KSF</strain>
    </source>
</reference>
<organism evidence="1 2">
    <name type="scientific">Cladophialophora carrionii</name>
    <dbReference type="NCBI Taxonomy" id="86049"/>
    <lineage>
        <taxon>Eukaryota</taxon>
        <taxon>Fungi</taxon>
        <taxon>Dikarya</taxon>
        <taxon>Ascomycota</taxon>
        <taxon>Pezizomycotina</taxon>
        <taxon>Eurotiomycetes</taxon>
        <taxon>Chaetothyriomycetidae</taxon>
        <taxon>Chaetothyriales</taxon>
        <taxon>Herpotrichiellaceae</taxon>
        <taxon>Cladophialophora</taxon>
    </lineage>
</organism>
<gene>
    <name evidence="1" type="ORF">CLCR_10860</name>
</gene>
<evidence type="ECO:0000313" key="1">
    <source>
        <dbReference type="EMBL" id="OCT52417.1"/>
    </source>
</evidence>
<comment type="caution">
    <text evidence="1">The sequence shown here is derived from an EMBL/GenBank/DDBJ whole genome shotgun (WGS) entry which is preliminary data.</text>
</comment>
<dbReference type="EMBL" id="LGRB01000008">
    <property type="protein sequence ID" value="OCT52417.1"/>
    <property type="molecule type" value="Genomic_DNA"/>
</dbReference>
<dbReference type="VEuPathDB" id="FungiDB:G647_03819"/>